<comment type="caution">
    <text evidence="1">The sequence shown here is derived from an EMBL/GenBank/DDBJ whole genome shotgun (WGS) entry which is preliminary data.</text>
</comment>
<name>A0A9P6DRR4_9AGAM</name>
<dbReference type="AlphaFoldDB" id="A0A9P6DRR4"/>
<organism evidence="1 2">
    <name type="scientific">Hydnum rufescens UP504</name>
    <dbReference type="NCBI Taxonomy" id="1448309"/>
    <lineage>
        <taxon>Eukaryota</taxon>
        <taxon>Fungi</taxon>
        <taxon>Dikarya</taxon>
        <taxon>Basidiomycota</taxon>
        <taxon>Agaricomycotina</taxon>
        <taxon>Agaricomycetes</taxon>
        <taxon>Cantharellales</taxon>
        <taxon>Hydnaceae</taxon>
        <taxon>Hydnum</taxon>
    </lineage>
</organism>
<keyword evidence="2" id="KW-1185">Reference proteome</keyword>
<reference evidence="1" key="1">
    <citation type="journal article" date="2020" name="Nat. Commun.">
        <title>Large-scale genome sequencing of mycorrhizal fungi provides insights into the early evolution of symbiotic traits.</title>
        <authorList>
            <person name="Miyauchi S."/>
            <person name="Kiss E."/>
            <person name="Kuo A."/>
            <person name="Drula E."/>
            <person name="Kohler A."/>
            <person name="Sanchez-Garcia M."/>
            <person name="Morin E."/>
            <person name="Andreopoulos B."/>
            <person name="Barry K.W."/>
            <person name="Bonito G."/>
            <person name="Buee M."/>
            <person name="Carver A."/>
            <person name="Chen C."/>
            <person name="Cichocki N."/>
            <person name="Clum A."/>
            <person name="Culley D."/>
            <person name="Crous P.W."/>
            <person name="Fauchery L."/>
            <person name="Girlanda M."/>
            <person name="Hayes R.D."/>
            <person name="Keri Z."/>
            <person name="LaButti K."/>
            <person name="Lipzen A."/>
            <person name="Lombard V."/>
            <person name="Magnuson J."/>
            <person name="Maillard F."/>
            <person name="Murat C."/>
            <person name="Nolan M."/>
            <person name="Ohm R.A."/>
            <person name="Pangilinan J."/>
            <person name="Pereira M.F."/>
            <person name="Perotto S."/>
            <person name="Peter M."/>
            <person name="Pfister S."/>
            <person name="Riley R."/>
            <person name="Sitrit Y."/>
            <person name="Stielow J.B."/>
            <person name="Szollosi G."/>
            <person name="Zifcakova L."/>
            <person name="Stursova M."/>
            <person name="Spatafora J.W."/>
            <person name="Tedersoo L."/>
            <person name="Vaario L.M."/>
            <person name="Yamada A."/>
            <person name="Yan M."/>
            <person name="Wang P."/>
            <person name="Xu J."/>
            <person name="Bruns T."/>
            <person name="Baldrian P."/>
            <person name="Vilgalys R."/>
            <person name="Dunand C."/>
            <person name="Henrissat B."/>
            <person name="Grigoriev I.V."/>
            <person name="Hibbett D."/>
            <person name="Nagy L.G."/>
            <person name="Martin F.M."/>
        </authorList>
    </citation>
    <scope>NUCLEOTIDE SEQUENCE</scope>
    <source>
        <strain evidence="1">UP504</strain>
    </source>
</reference>
<evidence type="ECO:0000313" key="1">
    <source>
        <dbReference type="EMBL" id="KAF9508688.1"/>
    </source>
</evidence>
<gene>
    <name evidence="1" type="ORF">BS47DRAFT_1365775</name>
</gene>
<proteinExistence type="predicted"/>
<sequence>MAFVQKEDIEPSCNFVGQSSSMFKDTSDLIYSLDDPNDFGSQSVGREGHNNSFSHESVWRVMEEYDWESDSYFNSALYQRLLFFGTLKVCNEKVKIKPALDLCKKTLLGLAVARAVYLLEGLRAYANGIKERICPSTGGAGGAGEVESKKLEANPGCKIQEEFLGLEWAKNIGGDWLGPIITVVVGKVLFGELGSPTGAIAIAIKSQILDYLSNWDRRGVGKNI</sequence>
<dbReference type="EMBL" id="MU129053">
    <property type="protein sequence ID" value="KAF9508688.1"/>
    <property type="molecule type" value="Genomic_DNA"/>
</dbReference>
<protein>
    <submittedName>
        <fullName evidence="1">Uncharacterized protein</fullName>
    </submittedName>
</protein>
<dbReference type="Proteomes" id="UP000886523">
    <property type="component" value="Unassembled WGS sequence"/>
</dbReference>
<evidence type="ECO:0000313" key="2">
    <source>
        <dbReference type="Proteomes" id="UP000886523"/>
    </source>
</evidence>
<accession>A0A9P6DRR4</accession>